<evidence type="ECO:0000313" key="2">
    <source>
        <dbReference type="Proteomes" id="UP000296049"/>
    </source>
</evidence>
<keyword evidence="2" id="KW-1185">Reference proteome</keyword>
<organism evidence="1 2">
    <name type="scientific">Anas platyrhynchos</name>
    <name type="common">Mallard</name>
    <name type="synonym">Anas boschas</name>
    <dbReference type="NCBI Taxonomy" id="8839"/>
    <lineage>
        <taxon>Eukaryota</taxon>
        <taxon>Metazoa</taxon>
        <taxon>Chordata</taxon>
        <taxon>Craniata</taxon>
        <taxon>Vertebrata</taxon>
        <taxon>Euteleostomi</taxon>
        <taxon>Archelosauria</taxon>
        <taxon>Archosauria</taxon>
        <taxon>Dinosauria</taxon>
        <taxon>Saurischia</taxon>
        <taxon>Theropoda</taxon>
        <taxon>Coelurosauria</taxon>
        <taxon>Aves</taxon>
        <taxon>Neognathae</taxon>
        <taxon>Galloanserae</taxon>
        <taxon>Anseriformes</taxon>
        <taxon>Anatidae</taxon>
        <taxon>Anatinae</taxon>
        <taxon>Anas</taxon>
    </lineage>
</organism>
<sequence length="365" mass="39910">MTLGKKRSEETGFATVIARKRGQIGSGTGTEAAWKKHEDAQEMQRHQRQAIGLVPSAHFVIVSLTPEQYSPETKDVTQEAVGSAWLGPHTSARIEQEKKFLSRGARGNPEEGLRGSVSKALDSVLERRAGAPECRRTPLHSASKPSDTHSCWDLDSCVIIYSSAIAHQIQGPSLAAVGPISVAGTWKGQGISDCDDDITIDFFEICSYTHCGEDKRGLAPFNVSVNSRANLCTNLDHTAGICSIINIFMCRLGECKQQQIRAPAHSTAVEDVARTHFQCQPEHGQLLPDRNLMMGSSGELAVLMRGPGGWLAAQEPSNERQQQSTLPDCEWIGEKEREPEAKGEECENQNLPCSLHTYFGKTPYV</sequence>
<gene>
    <name evidence="1" type="ORF">Anapl_02294</name>
</gene>
<dbReference type="Proteomes" id="UP000296049">
    <property type="component" value="Unassembled WGS sequence"/>
</dbReference>
<dbReference type="AlphaFoldDB" id="R0M3U6"/>
<accession>R0M3U6</accession>
<reference evidence="2" key="1">
    <citation type="journal article" date="2013" name="Nat. Genet.">
        <title>The duck genome and transcriptome provide insight into an avian influenza virus reservoir species.</title>
        <authorList>
            <person name="Huang Y."/>
            <person name="Li Y."/>
            <person name="Burt D.W."/>
            <person name="Chen H."/>
            <person name="Zhang Y."/>
            <person name="Qian W."/>
            <person name="Kim H."/>
            <person name="Gan S."/>
            <person name="Zhao Y."/>
            <person name="Li J."/>
            <person name="Yi K."/>
            <person name="Feng H."/>
            <person name="Zhu P."/>
            <person name="Li B."/>
            <person name="Liu Q."/>
            <person name="Fairley S."/>
            <person name="Magor K.E."/>
            <person name="Du Z."/>
            <person name="Hu X."/>
            <person name="Goodman L."/>
            <person name="Tafer H."/>
            <person name="Vignal A."/>
            <person name="Lee T."/>
            <person name="Kim K.W."/>
            <person name="Sheng Z."/>
            <person name="An Y."/>
            <person name="Searle S."/>
            <person name="Herrero J."/>
            <person name="Groenen M.A."/>
            <person name="Crooijmans R.P."/>
            <person name="Faraut T."/>
            <person name="Cai Q."/>
            <person name="Webster R.G."/>
            <person name="Aldridge J.R."/>
            <person name="Warren W.C."/>
            <person name="Bartschat S."/>
            <person name="Kehr S."/>
            <person name="Marz M."/>
            <person name="Stadler P.F."/>
            <person name="Smith J."/>
            <person name="Kraus R.H."/>
            <person name="Zhao Y."/>
            <person name="Ren L."/>
            <person name="Fei J."/>
            <person name="Morisson M."/>
            <person name="Kaiser P."/>
            <person name="Griffin D.K."/>
            <person name="Rao M."/>
            <person name="Pitel F."/>
            <person name="Wang J."/>
            <person name="Li N."/>
        </authorList>
    </citation>
    <scope>NUCLEOTIDE SEQUENCE [LARGE SCALE GENOMIC DNA]</scope>
</reference>
<proteinExistence type="predicted"/>
<protein>
    <submittedName>
        <fullName evidence="1">Uncharacterized protein</fullName>
    </submittedName>
</protein>
<evidence type="ECO:0000313" key="1">
    <source>
        <dbReference type="EMBL" id="EOB08785.1"/>
    </source>
</evidence>
<dbReference type="EMBL" id="KB742418">
    <property type="protein sequence ID" value="EOB08785.1"/>
    <property type="molecule type" value="Genomic_DNA"/>
</dbReference>
<name>R0M3U6_ANAPL</name>